<keyword evidence="2" id="KW-0813">Transport</keyword>
<dbReference type="Proteomes" id="UP000250003">
    <property type="component" value="Chromosome"/>
</dbReference>
<feature type="transmembrane region" description="Helical" evidence="7">
    <location>
        <begin position="54"/>
        <end position="77"/>
    </location>
</feature>
<feature type="transmembrane region" description="Helical" evidence="7">
    <location>
        <begin position="418"/>
        <end position="442"/>
    </location>
</feature>
<evidence type="ECO:0000313" key="9">
    <source>
        <dbReference type="Proteomes" id="UP000250003"/>
    </source>
</evidence>
<organism evidence="8 9">
    <name type="scientific">Blautia argi</name>
    <dbReference type="NCBI Taxonomy" id="1912897"/>
    <lineage>
        <taxon>Bacteria</taxon>
        <taxon>Bacillati</taxon>
        <taxon>Bacillota</taxon>
        <taxon>Clostridia</taxon>
        <taxon>Lachnospirales</taxon>
        <taxon>Lachnospiraceae</taxon>
        <taxon>Blautia</taxon>
    </lineage>
</organism>
<evidence type="ECO:0000256" key="2">
    <source>
        <dbReference type="ARBA" id="ARBA00022448"/>
    </source>
</evidence>
<keyword evidence="4 7" id="KW-0812">Transmembrane</keyword>
<dbReference type="PIRSF" id="PIRSF006603">
    <property type="entry name" value="DinF"/>
    <property type="match status" value="1"/>
</dbReference>
<dbReference type="KEGG" id="blau:DQQ01_08855"/>
<feature type="transmembrane region" description="Helical" evidence="7">
    <location>
        <begin position="138"/>
        <end position="158"/>
    </location>
</feature>
<dbReference type="CDD" id="cd13138">
    <property type="entry name" value="MATE_yoeA_like"/>
    <property type="match status" value="1"/>
</dbReference>
<evidence type="ECO:0000256" key="3">
    <source>
        <dbReference type="ARBA" id="ARBA00022475"/>
    </source>
</evidence>
<dbReference type="NCBIfam" id="TIGR00797">
    <property type="entry name" value="matE"/>
    <property type="match status" value="1"/>
</dbReference>
<accession>A0A2Z4UB66</accession>
<name>A0A2Z4UB66_9FIRM</name>
<evidence type="ECO:0000313" key="8">
    <source>
        <dbReference type="EMBL" id="AWY98238.1"/>
    </source>
</evidence>
<protein>
    <submittedName>
        <fullName evidence="8">MATE family efflux transporter</fullName>
    </submittedName>
</protein>
<feature type="transmembrane region" description="Helical" evidence="7">
    <location>
        <begin position="363"/>
        <end position="381"/>
    </location>
</feature>
<feature type="transmembrane region" description="Helical" evidence="7">
    <location>
        <begin position="197"/>
        <end position="220"/>
    </location>
</feature>
<dbReference type="PANTHER" id="PTHR43549">
    <property type="entry name" value="MULTIDRUG RESISTANCE PROTEIN YPNP-RELATED"/>
    <property type="match status" value="1"/>
</dbReference>
<proteinExistence type="predicted"/>
<sequence length="469" mass="51083">MKRSKSTKTIEFTVGSPFISILRFALPVIGGNLFQLFYTLADSVIVGQTLGAESLAAVGATSIIVYFVLCFIQGITNGFGICLGQKCGAKDEKGMKKCIAATAVLCIGFTIIITALFCGFSHPILRVMKTPQDIYKEAYIYMFIILLGSGATFFYNAISNILRALGDSEIPLFCLIFSSILNIVLDIVFIVPMKSGIAGAAWATVLSQFVSAILCTVAGVKKFRELHLSKQDFEGIKPYASQLVKVGFPMGFQMSVMCIGQLSMQSAVNSLGSQAIAGYTAATKADQISVLVNNAMSSTLSAYVSQNYGARNQLRISQGVRAALVQTEVLNIVMCVGILLLRNVIVEMFIANPGAEIRYYSNGYLYWIAPSYVLLGILTIYRCAIQSMQNTVAPFFACFIELVMRIGSTMLICSMFGYIGVCVATPLAWLGACVCLVPVYYIQIRSMTDNSSTHFRCKTTGKRDRIQKK</sequence>
<evidence type="ECO:0000256" key="5">
    <source>
        <dbReference type="ARBA" id="ARBA00022989"/>
    </source>
</evidence>
<dbReference type="Pfam" id="PF01554">
    <property type="entry name" value="MatE"/>
    <property type="match status" value="2"/>
</dbReference>
<dbReference type="EMBL" id="CP030280">
    <property type="protein sequence ID" value="AWY98238.1"/>
    <property type="molecule type" value="Genomic_DNA"/>
</dbReference>
<gene>
    <name evidence="8" type="ORF">DQQ01_08855</name>
</gene>
<dbReference type="GO" id="GO:0042910">
    <property type="term" value="F:xenobiotic transmembrane transporter activity"/>
    <property type="evidence" value="ECO:0007669"/>
    <property type="project" value="InterPro"/>
</dbReference>
<feature type="transmembrane region" description="Helical" evidence="7">
    <location>
        <begin position="98"/>
        <end position="118"/>
    </location>
</feature>
<dbReference type="PANTHER" id="PTHR43549:SF3">
    <property type="entry name" value="MULTIDRUG RESISTANCE PROTEIN YPNP-RELATED"/>
    <property type="match status" value="1"/>
</dbReference>
<dbReference type="AlphaFoldDB" id="A0A2Z4UB66"/>
<feature type="transmembrane region" description="Helical" evidence="7">
    <location>
        <begin position="170"/>
        <end position="191"/>
    </location>
</feature>
<dbReference type="OrthoDB" id="9776324at2"/>
<evidence type="ECO:0000256" key="7">
    <source>
        <dbReference type="SAM" id="Phobius"/>
    </source>
</evidence>
<dbReference type="InterPro" id="IPR048279">
    <property type="entry name" value="MdtK-like"/>
</dbReference>
<keyword evidence="9" id="KW-1185">Reference proteome</keyword>
<feature type="transmembrane region" description="Helical" evidence="7">
    <location>
        <begin position="393"/>
        <end position="412"/>
    </location>
</feature>
<dbReference type="GO" id="GO:0015297">
    <property type="term" value="F:antiporter activity"/>
    <property type="evidence" value="ECO:0007669"/>
    <property type="project" value="InterPro"/>
</dbReference>
<feature type="transmembrane region" description="Helical" evidence="7">
    <location>
        <begin position="329"/>
        <end position="351"/>
    </location>
</feature>
<dbReference type="GO" id="GO:0005886">
    <property type="term" value="C:plasma membrane"/>
    <property type="evidence" value="ECO:0007669"/>
    <property type="project" value="UniProtKB-SubCell"/>
</dbReference>
<evidence type="ECO:0000256" key="6">
    <source>
        <dbReference type="ARBA" id="ARBA00023136"/>
    </source>
</evidence>
<keyword evidence="3" id="KW-1003">Cell membrane</keyword>
<keyword evidence="5 7" id="KW-1133">Transmembrane helix</keyword>
<dbReference type="InterPro" id="IPR052031">
    <property type="entry name" value="Membrane_Transporter-Flippase"/>
</dbReference>
<reference evidence="9" key="1">
    <citation type="submission" date="2018-06" db="EMBL/GenBank/DDBJ databases">
        <title>Description of Blautia argi sp. nov., a new anaerobic isolated from dog feces.</title>
        <authorList>
            <person name="Chang Y.-H."/>
            <person name="Paek J."/>
            <person name="Shin Y."/>
        </authorList>
    </citation>
    <scope>NUCLEOTIDE SEQUENCE [LARGE SCALE GENOMIC DNA]</scope>
    <source>
        <strain evidence="9">KCTC 15426</strain>
    </source>
</reference>
<dbReference type="InterPro" id="IPR002528">
    <property type="entry name" value="MATE_fam"/>
</dbReference>
<evidence type="ECO:0000256" key="1">
    <source>
        <dbReference type="ARBA" id="ARBA00004651"/>
    </source>
</evidence>
<comment type="subcellular location">
    <subcellularLocation>
        <location evidence="1">Cell membrane</location>
        <topology evidence="1">Multi-pass membrane protein</topology>
    </subcellularLocation>
</comment>
<dbReference type="RefSeq" id="WP_111919727.1">
    <property type="nucleotide sequence ID" value="NZ_CP030280.1"/>
</dbReference>
<keyword evidence="6 7" id="KW-0472">Membrane</keyword>
<evidence type="ECO:0000256" key="4">
    <source>
        <dbReference type="ARBA" id="ARBA00022692"/>
    </source>
</evidence>
<feature type="transmembrane region" description="Helical" evidence="7">
    <location>
        <begin position="12"/>
        <end position="34"/>
    </location>
</feature>